<dbReference type="InterPro" id="IPR038696">
    <property type="entry name" value="IalB_sf"/>
</dbReference>
<dbReference type="Gene3D" id="2.60.40.1880">
    <property type="entry name" value="Invasion associated locus B (IalB) protein"/>
    <property type="match status" value="1"/>
</dbReference>
<dbReference type="EMBL" id="QGLF01000011">
    <property type="protein sequence ID" value="PWR17528.1"/>
    <property type="molecule type" value="Genomic_DNA"/>
</dbReference>
<evidence type="ECO:0000256" key="1">
    <source>
        <dbReference type="SAM" id="SignalP"/>
    </source>
</evidence>
<comment type="caution">
    <text evidence="2">The sequence shown here is derived from an EMBL/GenBank/DDBJ whole genome shotgun (WGS) entry which is preliminary data.</text>
</comment>
<dbReference type="InterPro" id="IPR010642">
    <property type="entry name" value="Invasion_prot_B"/>
</dbReference>
<evidence type="ECO:0000313" key="3">
    <source>
        <dbReference type="Proteomes" id="UP000246077"/>
    </source>
</evidence>
<evidence type="ECO:0000313" key="2">
    <source>
        <dbReference type="EMBL" id="PWR17528.1"/>
    </source>
</evidence>
<dbReference type="Pfam" id="PF06776">
    <property type="entry name" value="IalB"/>
    <property type="match status" value="1"/>
</dbReference>
<gene>
    <name evidence="2" type="ORF">DKG75_22545</name>
</gene>
<feature type="signal peptide" evidence="1">
    <location>
        <begin position="1"/>
        <end position="22"/>
    </location>
</feature>
<feature type="chain" id="PRO_5016369870" evidence="1">
    <location>
        <begin position="23"/>
        <end position="181"/>
    </location>
</feature>
<keyword evidence="1" id="KW-0732">Signal</keyword>
<sequence length="181" mass="19722">MMTRLFAGLAALALLAPAAGRAEGEAPDLETSTFGAWTMRCTRQAEVTPPCDMIQAVNNRDTGQTVMQLSFAYLAEQKQYVAQILLPLGFLITGGVLVRIDGAGDITDWPVTRCEQAGCFVEKMVPETVLKPFREKEKGVVVVLDVKGQPQVFPMDLKGFASAMDLMAKRNQEAAPQEKTK</sequence>
<dbReference type="Proteomes" id="UP000246077">
    <property type="component" value="Unassembled WGS sequence"/>
</dbReference>
<accession>A0A317DS73</accession>
<organism evidence="2 3">
    <name type="scientific">Zavarzinia compransoris</name>
    <dbReference type="NCBI Taxonomy" id="1264899"/>
    <lineage>
        <taxon>Bacteria</taxon>
        <taxon>Pseudomonadati</taxon>
        <taxon>Pseudomonadota</taxon>
        <taxon>Alphaproteobacteria</taxon>
        <taxon>Rhodospirillales</taxon>
        <taxon>Zavarziniaceae</taxon>
        <taxon>Zavarzinia</taxon>
    </lineage>
</organism>
<proteinExistence type="predicted"/>
<name>A0A317DS73_9PROT</name>
<keyword evidence="3" id="KW-1185">Reference proteome</keyword>
<reference evidence="3" key="1">
    <citation type="submission" date="2018-05" db="EMBL/GenBank/DDBJ databases">
        <title>Zavarzinia sp. HR-AS.</title>
        <authorList>
            <person name="Lee Y."/>
            <person name="Jeon C.O."/>
        </authorList>
    </citation>
    <scope>NUCLEOTIDE SEQUENCE [LARGE SCALE GENOMIC DNA]</scope>
    <source>
        <strain evidence="3">DSM 1231</strain>
    </source>
</reference>
<dbReference type="RefSeq" id="WP_109923457.1">
    <property type="nucleotide sequence ID" value="NZ_QGLF01000011.1"/>
</dbReference>
<dbReference type="OrthoDB" id="9814802at2"/>
<dbReference type="AlphaFoldDB" id="A0A317DS73"/>
<protein>
    <submittedName>
        <fullName evidence="2">Invasion associated locus B family protein</fullName>
    </submittedName>
</protein>